<gene>
    <name evidence="1" type="ORF">ERS852491_03732</name>
</gene>
<dbReference type="OrthoDB" id="2066332at2"/>
<dbReference type="Proteomes" id="UP000095544">
    <property type="component" value="Unassembled WGS sequence"/>
</dbReference>
<dbReference type="STRING" id="39482.ERS852491_03732"/>
<organism evidence="1 2">
    <name type="scientific">Faecalicatena contorta</name>
    <dbReference type="NCBI Taxonomy" id="39482"/>
    <lineage>
        <taxon>Bacteria</taxon>
        <taxon>Bacillati</taxon>
        <taxon>Bacillota</taxon>
        <taxon>Clostridia</taxon>
        <taxon>Lachnospirales</taxon>
        <taxon>Lachnospiraceae</taxon>
        <taxon>Faecalicatena</taxon>
    </lineage>
</organism>
<dbReference type="EMBL" id="CYZU01000043">
    <property type="protein sequence ID" value="CUO92488.1"/>
    <property type="molecule type" value="Genomic_DNA"/>
</dbReference>
<evidence type="ECO:0000313" key="1">
    <source>
        <dbReference type="EMBL" id="CUO92488.1"/>
    </source>
</evidence>
<dbReference type="AlphaFoldDB" id="A0A174J4D8"/>
<evidence type="ECO:0000313" key="2">
    <source>
        <dbReference type="Proteomes" id="UP000095544"/>
    </source>
</evidence>
<reference evidence="1 2" key="1">
    <citation type="submission" date="2015-09" db="EMBL/GenBank/DDBJ databases">
        <authorList>
            <consortium name="Pathogen Informatics"/>
        </authorList>
    </citation>
    <scope>NUCLEOTIDE SEQUENCE [LARGE SCALE GENOMIC DNA]</scope>
    <source>
        <strain evidence="1 2">2789STDY5834876</strain>
    </source>
</reference>
<proteinExistence type="predicted"/>
<sequence>MQKETISISEAAHLLGCNKQAIRERIRKKIWTFGEVIPKEKTGNEIDSFVIYRRKLYKHLGIEEVQSDETQTT</sequence>
<name>A0A174J4D8_9FIRM</name>
<dbReference type="RefSeq" id="WP_055154631.1">
    <property type="nucleotide sequence ID" value="NZ_CYZU01000043.1"/>
</dbReference>
<protein>
    <submittedName>
        <fullName evidence="1">Uncharacterized protein</fullName>
    </submittedName>
</protein>
<accession>A0A174J4D8</accession>